<organism evidence="1 2">
    <name type="scientific">Pseudothioclava arenosa</name>
    <dbReference type="NCBI Taxonomy" id="1795308"/>
    <lineage>
        <taxon>Bacteria</taxon>
        <taxon>Pseudomonadati</taxon>
        <taxon>Pseudomonadota</taxon>
        <taxon>Alphaproteobacteria</taxon>
        <taxon>Rhodobacterales</taxon>
        <taxon>Paracoccaceae</taxon>
        <taxon>Pseudothioclava</taxon>
    </lineage>
</organism>
<dbReference type="AlphaFoldDB" id="A0A2A4CQ85"/>
<evidence type="ECO:0000313" key="1">
    <source>
        <dbReference type="EMBL" id="PCD76765.1"/>
    </source>
</evidence>
<keyword evidence="2" id="KW-1185">Reference proteome</keyword>
<name>A0A2A4CQ85_9RHOB</name>
<accession>A0A2A4CQ85</accession>
<sequence>MTGRERKLTVIAATDADAREEAVAQLQIDFGSIKSVEPKPTVGQFPHWMDKTEARIANKLLTAILSDKELFVRVYDGEDWVTEWTRDRAAIQRETAQTEVTRYYIARQPEGGGAQRVGSFLLIHGNGEDVLSDGSWNPRCDGAEAFIDGMWKRLGLI</sequence>
<protein>
    <submittedName>
        <fullName evidence="1">Uncharacterized protein</fullName>
    </submittedName>
</protein>
<dbReference type="Proteomes" id="UP000243507">
    <property type="component" value="Unassembled WGS sequence"/>
</dbReference>
<reference evidence="1 2" key="1">
    <citation type="submission" date="2017-09" db="EMBL/GenBank/DDBJ databases">
        <title>A multilocus sequence analysis scheme for characterization of bacteria in the genus Thioclava.</title>
        <authorList>
            <person name="Liu Y."/>
            <person name="Shao Z."/>
        </authorList>
    </citation>
    <scope>NUCLEOTIDE SEQUENCE [LARGE SCALE GENOMIC DNA]</scope>
    <source>
        <strain evidence="1 2">CAU 1312</strain>
    </source>
</reference>
<dbReference type="EMBL" id="NTJD01000004">
    <property type="protein sequence ID" value="PCD76765.1"/>
    <property type="molecule type" value="Genomic_DNA"/>
</dbReference>
<comment type="caution">
    <text evidence="1">The sequence shown here is derived from an EMBL/GenBank/DDBJ whole genome shotgun (WGS) entry which is preliminary data.</text>
</comment>
<gene>
    <name evidence="1" type="ORF">CLN94_06570</name>
</gene>
<proteinExistence type="predicted"/>
<evidence type="ECO:0000313" key="2">
    <source>
        <dbReference type="Proteomes" id="UP000243507"/>
    </source>
</evidence>